<evidence type="ECO:0000256" key="1">
    <source>
        <dbReference type="SAM" id="SignalP"/>
    </source>
</evidence>
<dbReference type="OrthoDB" id="6435034at2759"/>
<proteinExistence type="predicted"/>
<accession>A0A183TC77</accession>
<evidence type="ECO:0000313" key="3">
    <source>
        <dbReference type="Proteomes" id="UP000275846"/>
    </source>
</evidence>
<dbReference type="WBParaSite" id="SSLN_0001461301-mRNA-1">
    <property type="protein sequence ID" value="SSLN_0001461301-mRNA-1"/>
    <property type="gene ID" value="SSLN_0001461301"/>
</dbReference>
<organism evidence="4">
    <name type="scientific">Schistocephalus solidus</name>
    <name type="common">Tapeworm</name>
    <dbReference type="NCBI Taxonomy" id="70667"/>
    <lineage>
        <taxon>Eukaryota</taxon>
        <taxon>Metazoa</taxon>
        <taxon>Spiralia</taxon>
        <taxon>Lophotrochozoa</taxon>
        <taxon>Platyhelminthes</taxon>
        <taxon>Cestoda</taxon>
        <taxon>Eucestoda</taxon>
        <taxon>Diphyllobothriidea</taxon>
        <taxon>Diphyllobothriidae</taxon>
        <taxon>Schistocephalus</taxon>
    </lineage>
</organism>
<reference evidence="2 3" key="2">
    <citation type="submission" date="2018-11" db="EMBL/GenBank/DDBJ databases">
        <authorList>
            <consortium name="Pathogen Informatics"/>
        </authorList>
    </citation>
    <scope>NUCLEOTIDE SEQUENCE [LARGE SCALE GENOMIC DNA]</scope>
    <source>
        <strain evidence="2 3">NST_G2</strain>
    </source>
</reference>
<dbReference type="Proteomes" id="UP000275846">
    <property type="component" value="Unassembled WGS sequence"/>
</dbReference>
<keyword evidence="1" id="KW-0732">Signal</keyword>
<dbReference type="AlphaFoldDB" id="A0A183TC77"/>
<protein>
    <submittedName>
        <fullName evidence="4">Secreted protein</fullName>
    </submittedName>
</protein>
<evidence type="ECO:0000313" key="4">
    <source>
        <dbReference type="WBParaSite" id="SSLN_0001461301-mRNA-1"/>
    </source>
</evidence>
<gene>
    <name evidence="2" type="ORF">SSLN_LOCUS14075</name>
</gene>
<sequence>MFTIILALNLMVAADLLVCTAPPIFVGSAKTPTQGGAAFQMQSVDEAYECTHARRCWWKATTDVEQEGIKREDTVLISSTKWDGVMQPAWTLHTTR</sequence>
<feature type="signal peptide" evidence="1">
    <location>
        <begin position="1"/>
        <end position="21"/>
    </location>
</feature>
<evidence type="ECO:0000313" key="2">
    <source>
        <dbReference type="EMBL" id="VDM00461.1"/>
    </source>
</evidence>
<feature type="chain" id="PRO_5043141518" evidence="1">
    <location>
        <begin position="22"/>
        <end position="96"/>
    </location>
</feature>
<keyword evidence="3" id="KW-1185">Reference proteome</keyword>
<dbReference type="EMBL" id="UYSU01038632">
    <property type="protein sequence ID" value="VDM00461.1"/>
    <property type="molecule type" value="Genomic_DNA"/>
</dbReference>
<name>A0A183TC77_SCHSO</name>
<reference evidence="4" key="1">
    <citation type="submission" date="2016-06" db="UniProtKB">
        <authorList>
            <consortium name="WormBaseParasite"/>
        </authorList>
    </citation>
    <scope>IDENTIFICATION</scope>
</reference>